<keyword evidence="1" id="KW-1133">Transmembrane helix</keyword>
<sequence>MDRSHSSPCRFDECGTESFGLHLIYHIQMCIYSMFDAEADSCPWESVKLVSPLEQANNEVKCFSAKLSCAFKIGQCQESRRSALSELMNQVICTLGSVVFVSILVIRGIWTGVSYVQENRNHTGNELGDDHRAWTGTQPTT</sequence>
<accession>A0A438JN21</accession>
<evidence type="ECO:0000313" key="2">
    <source>
        <dbReference type="EMBL" id="RVX10371.1"/>
    </source>
</evidence>
<dbReference type="Proteomes" id="UP000288805">
    <property type="component" value="Unassembled WGS sequence"/>
</dbReference>
<organism evidence="2 3">
    <name type="scientific">Vitis vinifera</name>
    <name type="common">Grape</name>
    <dbReference type="NCBI Taxonomy" id="29760"/>
    <lineage>
        <taxon>Eukaryota</taxon>
        <taxon>Viridiplantae</taxon>
        <taxon>Streptophyta</taxon>
        <taxon>Embryophyta</taxon>
        <taxon>Tracheophyta</taxon>
        <taxon>Spermatophyta</taxon>
        <taxon>Magnoliopsida</taxon>
        <taxon>eudicotyledons</taxon>
        <taxon>Gunneridae</taxon>
        <taxon>Pentapetalae</taxon>
        <taxon>rosids</taxon>
        <taxon>Vitales</taxon>
        <taxon>Vitaceae</taxon>
        <taxon>Viteae</taxon>
        <taxon>Vitis</taxon>
    </lineage>
</organism>
<protein>
    <submittedName>
        <fullName evidence="2">Uncharacterized protein</fullName>
    </submittedName>
</protein>
<evidence type="ECO:0000256" key="1">
    <source>
        <dbReference type="SAM" id="Phobius"/>
    </source>
</evidence>
<evidence type="ECO:0000313" key="3">
    <source>
        <dbReference type="Proteomes" id="UP000288805"/>
    </source>
</evidence>
<name>A0A438JN21_VITVI</name>
<reference evidence="2 3" key="1">
    <citation type="journal article" date="2018" name="PLoS Genet.">
        <title>Population sequencing reveals clonal diversity and ancestral inbreeding in the grapevine cultivar Chardonnay.</title>
        <authorList>
            <person name="Roach M.J."/>
            <person name="Johnson D.L."/>
            <person name="Bohlmann J."/>
            <person name="van Vuuren H.J."/>
            <person name="Jones S.J."/>
            <person name="Pretorius I.S."/>
            <person name="Schmidt S.A."/>
            <person name="Borneman A.R."/>
        </authorList>
    </citation>
    <scope>NUCLEOTIDE SEQUENCE [LARGE SCALE GENOMIC DNA]</scope>
    <source>
        <strain evidence="3">cv. Chardonnay</strain>
        <tissue evidence="2">Leaf</tissue>
    </source>
</reference>
<keyword evidence="1" id="KW-0812">Transmembrane</keyword>
<dbReference type="PANTHER" id="PTHR35474:SF1">
    <property type="entry name" value="ATP PHOSPHORIBOSYLTRANSFERASE REGULATORY SUBUNIT"/>
    <property type="match status" value="1"/>
</dbReference>
<gene>
    <name evidence="2" type="ORF">CK203_016261</name>
</gene>
<comment type="caution">
    <text evidence="2">The sequence shown here is derived from an EMBL/GenBank/DDBJ whole genome shotgun (WGS) entry which is preliminary data.</text>
</comment>
<dbReference type="GO" id="GO:0010100">
    <property type="term" value="P:negative regulation of photomorphogenesis"/>
    <property type="evidence" value="ECO:0007669"/>
    <property type="project" value="InterPro"/>
</dbReference>
<dbReference type="InterPro" id="IPR039324">
    <property type="entry name" value="SHW1"/>
</dbReference>
<feature type="transmembrane region" description="Helical" evidence="1">
    <location>
        <begin position="87"/>
        <end position="110"/>
    </location>
</feature>
<dbReference type="EMBL" id="QGNW01000035">
    <property type="protein sequence ID" value="RVX10371.1"/>
    <property type="molecule type" value="Genomic_DNA"/>
</dbReference>
<dbReference type="AlphaFoldDB" id="A0A438JN21"/>
<keyword evidence="1" id="KW-0472">Membrane</keyword>
<proteinExistence type="predicted"/>
<dbReference type="GO" id="GO:0009787">
    <property type="term" value="P:regulation of abscisic acid-activated signaling pathway"/>
    <property type="evidence" value="ECO:0007669"/>
    <property type="project" value="InterPro"/>
</dbReference>
<dbReference type="PANTHER" id="PTHR35474">
    <property type="entry name" value="ATP PHOSPHORIBOSYLTRANSFERASE REGULATORY SUBUNIT"/>
    <property type="match status" value="1"/>
</dbReference>